<reference evidence="1" key="1">
    <citation type="submission" date="2024-02" db="EMBL/GenBank/DDBJ databases">
        <authorList>
            <consortium name="ELIXIR-Norway"/>
            <consortium name="Elixir Norway"/>
        </authorList>
    </citation>
    <scope>NUCLEOTIDE SEQUENCE</scope>
</reference>
<evidence type="ECO:0000313" key="2">
    <source>
        <dbReference type="Proteomes" id="UP001497512"/>
    </source>
</evidence>
<protein>
    <submittedName>
        <fullName evidence="1">Uncharacterized protein</fullName>
    </submittedName>
</protein>
<sequence length="80" mass="8448">MEVANQNVTTVKLQPLPRVELAAVHIAVTFVPLLVCNSGVHHQVNECNGEDVQGGAKCKEGASVAVLKEMPHMGSITTLS</sequence>
<name>A0ABP0UB15_9BRYO</name>
<organism evidence="1 2">
    <name type="scientific">Sphagnum troendelagicum</name>
    <dbReference type="NCBI Taxonomy" id="128251"/>
    <lineage>
        <taxon>Eukaryota</taxon>
        <taxon>Viridiplantae</taxon>
        <taxon>Streptophyta</taxon>
        <taxon>Embryophyta</taxon>
        <taxon>Bryophyta</taxon>
        <taxon>Sphagnophytina</taxon>
        <taxon>Sphagnopsida</taxon>
        <taxon>Sphagnales</taxon>
        <taxon>Sphagnaceae</taxon>
        <taxon>Sphagnum</taxon>
    </lineage>
</organism>
<keyword evidence="2" id="KW-1185">Reference proteome</keyword>
<evidence type="ECO:0000313" key="1">
    <source>
        <dbReference type="EMBL" id="CAK9216811.1"/>
    </source>
</evidence>
<dbReference type="Proteomes" id="UP001497512">
    <property type="component" value="Chromosome 2"/>
</dbReference>
<dbReference type="EMBL" id="OZ019894">
    <property type="protein sequence ID" value="CAK9216811.1"/>
    <property type="molecule type" value="Genomic_DNA"/>
</dbReference>
<proteinExistence type="predicted"/>
<accession>A0ABP0UB15</accession>
<gene>
    <name evidence="1" type="ORF">CSSPTR1EN2_LOCUS13657</name>
</gene>